<name>A0A5D8QB18_9THEO</name>
<feature type="transmembrane region" description="Helical" evidence="1">
    <location>
        <begin position="5"/>
        <end position="24"/>
    </location>
</feature>
<dbReference type="EMBL" id="VTPS01000009">
    <property type="protein sequence ID" value="TZE81935.1"/>
    <property type="molecule type" value="Genomic_DNA"/>
</dbReference>
<gene>
    <name evidence="2" type="ORF">FWJ32_06780</name>
</gene>
<protein>
    <recommendedName>
        <fullName evidence="4">SH3 domain-containing protein</fullName>
    </recommendedName>
</protein>
<reference evidence="2 3" key="1">
    <citation type="submission" date="2019-08" db="EMBL/GenBank/DDBJ databases">
        <title>Calorimonas adulescens gen. nov., sp. nov., an anaerobic thermophilic bacterium from Sakhalin hot spring.</title>
        <authorList>
            <person name="Khomyakova M.A."/>
            <person name="Merkel A.Y."/>
            <person name="Novikov A."/>
            <person name="Bonch-Osmolovskaya E.A."/>
            <person name="Slobodkin A.I."/>
        </authorList>
    </citation>
    <scope>NUCLEOTIDE SEQUENCE [LARGE SCALE GENOMIC DNA]</scope>
    <source>
        <strain evidence="2 3">A05MB</strain>
    </source>
</reference>
<sequence length="342" mass="39469">MKRSILSLIMLMLVICIPFFAYFYNNKFDLRVFNIFSDNDISYTLVESSLNGNQSSLDKLTKIILNANNLNEWENETDVKAYICSGDILGGPEKEIIIGISLPPDSSLLSILEPNNGKKQYYIYYTTTDLAPINSIKLFTLPFYDKSLILLKETLDESFGAFFKSTINEIFIWNNSKLEEAWNGTEKYTAYWNTAWDENNPENKWIKLKEDAIISMSQDNTLISVHSYQAYMESNTLDENIPEDDTFKTVKQRKLSSTYHWDNESMRYIRGYANLNSNTDLYDYDGINFIKKKELSNGETVKLIQDLNELADNLINNNLNYYKVLTSTGLIGYISKEAISLQ</sequence>
<dbReference type="RefSeq" id="WP_149545209.1">
    <property type="nucleotide sequence ID" value="NZ_VTPS01000009.1"/>
</dbReference>
<evidence type="ECO:0000313" key="2">
    <source>
        <dbReference type="EMBL" id="TZE81935.1"/>
    </source>
</evidence>
<keyword evidence="1" id="KW-0812">Transmembrane</keyword>
<dbReference type="AlphaFoldDB" id="A0A5D8QB18"/>
<evidence type="ECO:0000256" key="1">
    <source>
        <dbReference type="SAM" id="Phobius"/>
    </source>
</evidence>
<keyword evidence="1" id="KW-1133">Transmembrane helix</keyword>
<dbReference type="Proteomes" id="UP000322976">
    <property type="component" value="Unassembled WGS sequence"/>
</dbReference>
<evidence type="ECO:0000313" key="3">
    <source>
        <dbReference type="Proteomes" id="UP000322976"/>
    </source>
</evidence>
<organism evidence="2 3">
    <name type="scientific">Calorimonas adulescens</name>
    <dbReference type="NCBI Taxonomy" id="2606906"/>
    <lineage>
        <taxon>Bacteria</taxon>
        <taxon>Bacillati</taxon>
        <taxon>Bacillota</taxon>
        <taxon>Clostridia</taxon>
        <taxon>Thermoanaerobacterales</taxon>
        <taxon>Thermoanaerobacteraceae</taxon>
        <taxon>Calorimonas</taxon>
    </lineage>
</organism>
<evidence type="ECO:0008006" key="4">
    <source>
        <dbReference type="Google" id="ProtNLM"/>
    </source>
</evidence>
<keyword evidence="3" id="KW-1185">Reference proteome</keyword>
<proteinExistence type="predicted"/>
<keyword evidence="1" id="KW-0472">Membrane</keyword>
<comment type="caution">
    <text evidence="2">The sequence shown here is derived from an EMBL/GenBank/DDBJ whole genome shotgun (WGS) entry which is preliminary data.</text>
</comment>
<accession>A0A5D8QB18</accession>